<comment type="caution">
    <text evidence="1">The sequence shown here is derived from an EMBL/GenBank/DDBJ whole genome shotgun (WGS) entry which is preliminary data.</text>
</comment>
<protein>
    <submittedName>
        <fullName evidence="1">Uncharacterized protein</fullName>
    </submittedName>
</protein>
<dbReference type="AlphaFoldDB" id="A0A9Q0GS55"/>
<dbReference type="EMBL" id="JAMYWD010000012">
    <property type="protein sequence ID" value="KAJ4952530.1"/>
    <property type="molecule type" value="Genomic_DNA"/>
</dbReference>
<organism evidence="1 2">
    <name type="scientific">Protea cynaroides</name>
    <dbReference type="NCBI Taxonomy" id="273540"/>
    <lineage>
        <taxon>Eukaryota</taxon>
        <taxon>Viridiplantae</taxon>
        <taxon>Streptophyta</taxon>
        <taxon>Embryophyta</taxon>
        <taxon>Tracheophyta</taxon>
        <taxon>Spermatophyta</taxon>
        <taxon>Magnoliopsida</taxon>
        <taxon>Proteales</taxon>
        <taxon>Proteaceae</taxon>
        <taxon>Protea</taxon>
    </lineage>
</organism>
<evidence type="ECO:0000313" key="2">
    <source>
        <dbReference type="Proteomes" id="UP001141806"/>
    </source>
</evidence>
<reference evidence="1" key="1">
    <citation type="journal article" date="2023" name="Plant J.">
        <title>The genome of the king protea, Protea cynaroides.</title>
        <authorList>
            <person name="Chang J."/>
            <person name="Duong T.A."/>
            <person name="Schoeman C."/>
            <person name="Ma X."/>
            <person name="Roodt D."/>
            <person name="Barker N."/>
            <person name="Li Z."/>
            <person name="Van de Peer Y."/>
            <person name="Mizrachi E."/>
        </authorList>
    </citation>
    <scope>NUCLEOTIDE SEQUENCE</scope>
    <source>
        <tissue evidence="1">Young leaves</tissue>
    </source>
</reference>
<gene>
    <name evidence="1" type="ORF">NE237_029362</name>
</gene>
<proteinExistence type="predicted"/>
<accession>A0A9Q0GS55</accession>
<evidence type="ECO:0000313" key="1">
    <source>
        <dbReference type="EMBL" id="KAJ4952530.1"/>
    </source>
</evidence>
<name>A0A9Q0GS55_9MAGN</name>
<keyword evidence="2" id="KW-1185">Reference proteome</keyword>
<sequence>MTHSRLCCTAYCEVCGGWGVVQRGLKPWLCCQGEHCYKQSSNLLQEVTICYHINTSSDPIWMEIADETWFYHPLVPYLMLSNVMFESFYRCQSIALWLGMRCLA</sequence>
<dbReference type="Proteomes" id="UP001141806">
    <property type="component" value="Unassembled WGS sequence"/>
</dbReference>